<dbReference type="PROSITE" id="PS51257">
    <property type="entry name" value="PROKAR_LIPOPROTEIN"/>
    <property type="match status" value="1"/>
</dbReference>
<accession>A0ABW1XGI8</accession>
<dbReference type="EMBL" id="JBHSUS010000001">
    <property type="protein sequence ID" value="MFC6438876.1"/>
    <property type="molecule type" value="Genomic_DNA"/>
</dbReference>
<organism evidence="2 3">
    <name type="scientific">Pseudobowmanella zhangzhouensis</name>
    <dbReference type="NCBI Taxonomy" id="1537679"/>
    <lineage>
        <taxon>Bacteria</taxon>
        <taxon>Pseudomonadati</taxon>
        <taxon>Pseudomonadota</taxon>
        <taxon>Gammaproteobacteria</taxon>
        <taxon>Alteromonadales</taxon>
        <taxon>Alteromonadaceae</taxon>
    </lineage>
</organism>
<feature type="chain" id="PRO_5046439557" description="Lipoprotein" evidence="1">
    <location>
        <begin position="24"/>
        <end position="177"/>
    </location>
</feature>
<name>A0ABW1XGI8_9ALTE</name>
<proteinExistence type="predicted"/>
<keyword evidence="3" id="KW-1185">Reference proteome</keyword>
<dbReference type="NCBIfam" id="NF047637">
    <property type="entry name" value="lipo_CC0125"/>
    <property type="match status" value="1"/>
</dbReference>
<evidence type="ECO:0008006" key="4">
    <source>
        <dbReference type="Google" id="ProtNLM"/>
    </source>
</evidence>
<sequence>MSTKTYLSLTAALLLAACSSNQAQVYAPADEEGAQGYTEQQLTDSQYRITFTADKDTASSQIRDYAMLRAAELTLQKGHDWFMLQDSDTSQTSREVMEVKETIGQRQVVRECGLLGCSSYVTPAYQGTSISTRKVAGNISTTLTISMGDGQPTNPNQVFDAAQLADNLRASMDRNGV</sequence>
<reference evidence="3" key="1">
    <citation type="journal article" date="2019" name="Int. J. Syst. Evol. Microbiol.">
        <title>The Global Catalogue of Microorganisms (GCM) 10K type strain sequencing project: providing services to taxonomists for standard genome sequencing and annotation.</title>
        <authorList>
            <consortium name="The Broad Institute Genomics Platform"/>
            <consortium name="The Broad Institute Genome Sequencing Center for Infectious Disease"/>
            <person name="Wu L."/>
            <person name="Ma J."/>
        </authorList>
    </citation>
    <scope>NUCLEOTIDE SEQUENCE [LARGE SCALE GENOMIC DNA]</scope>
    <source>
        <strain evidence="3">CGMCC 1.16031</strain>
    </source>
</reference>
<protein>
    <recommendedName>
        <fullName evidence="4">Lipoprotein</fullName>
    </recommendedName>
</protein>
<keyword evidence="1" id="KW-0732">Signal</keyword>
<dbReference type="Proteomes" id="UP001596364">
    <property type="component" value="Unassembled WGS sequence"/>
</dbReference>
<gene>
    <name evidence="2" type="ORF">ACFP85_01745</name>
</gene>
<evidence type="ECO:0000256" key="1">
    <source>
        <dbReference type="SAM" id="SignalP"/>
    </source>
</evidence>
<evidence type="ECO:0000313" key="2">
    <source>
        <dbReference type="EMBL" id="MFC6438876.1"/>
    </source>
</evidence>
<evidence type="ECO:0000313" key="3">
    <source>
        <dbReference type="Proteomes" id="UP001596364"/>
    </source>
</evidence>
<dbReference type="RefSeq" id="WP_131258971.1">
    <property type="nucleotide sequence ID" value="NZ_JBHSUS010000001.1"/>
</dbReference>
<comment type="caution">
    <text evidence="2">The sequence shown here is derived from an EMBL/GenBank/DDBJ whole genome shotgun (WGS) entry which is preliminary data.</text>
</comment>
<feature type="signal peptide" evidence="1">
    <location>
        <begin position="1"/>
        <end position="23"/>
    </location>
</feature>